<keyword evidence="3" id="KW-1185">Reference proteome</keyword>
<keyword evidence="1" id="KW-0732">Signal</keyword>
<dbReference type="InterPro" id="IPR036645">
    <property type="entry name" value="Elafin-like_sf"/>
</dbReference>
<dbReference type="Gene3D" id="4.10.75.10">
    <property type="entry name" value="Elafin-like"/>
    <property type="match status" value="1"/>
</dbReference>
<dbReference type="InParanoid" id="A0A1S3API8"/>
<feature type="chain" id="PRO_5010208075" evidence="1">
    <location>
        <begin position="22"/>
        <end position="73"/>
    </location>
</feature>
<gene>
    <name evidence="4" type="primary">LOC103127644</name>
</gene>
<dbReference type="FunCoup" id="A0A1S3API8">
    <property type="interactions" value="2"/>
</dbReference>
<dbReference type="OrthoDB" id="9835640at2759"/>
<feature type="signal peptide" evidence="1">
    <location>
        <begin position="1"/>
        <end position="21"/>
    </location>
</feature>
<evidence type="ECO:0000313" key="3">
    <source>
        <dbReference type="Proteomes" id="UP001652624"/>
    </source>
</evidence>
<proteinExistence type="predicted"/>
<dbReference type="GeneID" id="103127644"/>
<sequence length="73" mass="8395">MSIQFLLRLLVLCVLLLQAQGGYQRWKKLQSRQSCGKHIKIDLCQHQCEYDQECQANNICCSAFCGNICMNVL</sequence>
<dbReference type="SUPFAM" id="SSF57256">
    <property type="entry name" value="Elafin-like"/>
    <property type="match status" value="1"/>
</dbReference>
<dbReference type="Pfam" id="PF00095">
    <property type="entry name" value="WAP"/>
    <property type="match status" value="1"/>
</dbReference>
<dbReference type="eggNOG" id="ENOG502T9GU">
    <property type="taxonomic scope" value="Eukaryota"/>
</dbReference>
<evidence type="ECO:0000313" key="4">
    <source>
        <dbReference type="RefSeq" id="XP_007538591.1"/>
    </source>
</evidence>
<dbReference type="GO" id="GO:0005576">
    <property type="term" value="C:extracellular region"/>
    <property type="evidence" value="ECO:0007669"/>
    <property type="project" value="InterPro"/>
</dbReference>
<dbReference type="Proteomes" id="UP001652624">
    <property type="component" value="Chromosome 1"/>
</dbReference>
<name>A0A1S3API8_ERIEU</name>
<feature type="domain" description="WAP" evidence="2">
    <location>
        <begin position="29"/>
        <end position="73"/>
    </location>
</feature>
<dbReference type="PROSITE" id="PS51390">
    <property type="entry name" value="WAP"/>
    <property type="match status" value="1"/>
</dbReference>
<reference evidence="4" key="2">
    <citation type="submission" date="2025-08" db="UniProtKB">
        <authorList>
            <consortium name="RefSeq"/>
        </authorList>
    </citation>
    <scope>IDENTIFICATION</scope>
</reference>
<dbReference type="InterPro" id="IPR008197">
    <property type="entry name" value="WAP_dom"/>
</dbReference>
<dbReference type="AlphaFoldDB" id="A0A1S3API8"/>
<reference evidence="3" key="1">
    <citation type="submission" date="2025-05" db="UniProtKB">
        <authorList>
            <consortium name="RefSeq"/>
        </authorList>
    </citation>
    <scope>NUCLEOTIDE SEQUENCE [LARGE SCALE GENOMIC DNA]</scope>
</reference>
<evidence type="ECO:0000256" key="1">
    <source>
        <dbReference type="SAM" id="SignalP"/>
    </source>
</evidence>
<dbReference type="RefSeq" id="XP_007538591.1">
    <property type="nucleotide sequence ID" value="XM_007538529.1"/>
</dbReference>
<dbReference type="GO" id="GO:0030414">
    <property type="term" value="F:peptidase inhibitor activity"/>
    <property type="evidence" value="ECO:0007669"/>
    <property type="project" value="InterPro"/>
</dbReference>
<organism evidence="3 4">
    <name type="scientific">Erinaceus europaeus</name>
    <name type="common">Western European hedgehog</name>
    <dbReference type="NCBI Taxonomy" id="9365"/>
    <lineage>
        <taxon>Eukaryota</taxon>
        <taxon>Metazoa</taxon>
        <taxon>Chordata</taxon>
        <taxon>Craniata</taxon>
        <taxon>Vertebrata</taxon>
        <taxon>Euteleostomi</taxon>
        <taxon>Mammalia</taxon>
        <taxon>Eutheria</taxon>
        <taxon>Laurasiatheria</taxon>
        <taxon>Eulipotyphla</taxon>
        <taxon>Erinaceidae</taxon>
        <taxon>Erinaceinae</taxon>
        <taxon>Erinaceus</taxon>
    </lineage>
</organism>
<evidence type="ECO:0000259" key="2">
    <source>
        <dbReference type="PROSITE" id="PS51390"/>
    </source>
</evidence>
<protein>
    <submittedName>
        <fullName evidence="4">Protein WFDC10B-like</fullName>
    </submittedName>
</protein>
<accession>A0A1S3API8</accession>